<dbReference type="AlphaFoldDB" id="A0AAP6BKK7"/>
<sequence>MAQSAKTSTPTWHRLAQPSDRLRAQWVRGDDRTHWVACGRTWDAVAISPIPLGLDALVAMRVGPRRGYPVLADHLRDQLYVLVPPGTGHTAAAGLPGVRALGDGFQLLMPTGQHGSPAAHWVSPPRAVPPPLIRPDRLTHHLRALARDPQKAATS</sequence>
<dbReference type="GeneID" id="69813928"/>
<accession>A0AAP6BKK7</accession>
<dbReference type="RefSeq" id="WP_010361225.1">
    <property type="nucleotide sequence ID" value="NZ_JAGJBY010000003.1"/>
</dbReference>
<dbReference type="EMBL" id="JARAWC010000059">
    <property type="protein sequence ID" value="MDX2966463.1"/>
    <property type="molecule type" value="Genomic_DNA"/>
</dbReference>
<proteinExistence type="predicted"/>
<reference evidence="1" key="1">
    <citation type="journal article" date="2023" name="Microb. Genom.">
        <title>Mesoterricola silvestris gen. nov., sp. nov., Mesoterricola sediminis sp. nov., Geothrix oryzae sp. nov., Geothrix edaphica sp. nov., Geothrix rubra sp. nov., and Geothrix limicola sp. nov., six novel members of Acidobacteriota isolated from soils.</title>
        <authorList>
            <person name="Weisberg A.J."/>
            <person name="Pearce E."/>
            <person name="Kramer C.G."/>
            <person name="Chang J.H."/>
            <person name="Clarke C.R."/>
        </authorList>
    </citation>
    <scope>NUCLEOTIDE SEQUENCE</scope>
    <source>
        <strain evidence="1">NRRL_B-16521</strain>
    </source>
</reference>
<evidence type="ECO:0000313" key="1">
    <source>
        <dbReference type="EMBL" id="MDX2966463.1"/>
    </source>
</evidence>
<organism evidence="1 2">
    <name type="scientific">Streptomyces acidiscabies</name>
    <dbReference type="NCBI Taxonomy" id="42234"/>
    <lineage>
        <taxon>Bacteria</taxon>
        <taxon>Bacillati</taxon>
        <taxon>Actinomycetota</taxon>
        <taxon>Actinomycetes</taxon>
        <taxon>Kitasatosporales</taxon>
        <taxon>Streptomycetaceae</taxon>
        <taxon>Streptomyces</taxon>
    </lineage>
</organism>
<comment type="caution">
    <text evidence="1">The sequence shown here is derived from an EMBL/GenBank/DDBJ whole genome shotgun (WGS) entry which is preliminary data.</text>
</comment>
<gene>
    <name evidence="1" type="ORF">PV399_43160</name>
</gene>
<name>A0AAP6BKK7_9ACTN</name>
<protein>
    <submittedName>
        <fullName evidence="1">Uncharacterized protein</fullName>
    </submittedName>
</protein>
<dbReference type="Proteomes" id="UP001282288">
    <property type="component" value="Unassembled WGS sequence"/>
</dbReference>
<evidence type="ECO:0000313" key="2">
    <source>
        <dbReference type="Proteomes" id="UP001282288"/>
    </source>
</evidence>